<evidence type="ECO:0000259" key="7">
    <source>
        <dbReference type="PROSITE" id="PS50090"/>
    </source>
</evidence>
<dbReference type="GO" id="GO:0005634">
    <property type="term" value="C:nucleus"/>
    <property type="evidence" value="ECO:0000318"/>
    <property type="project" value="GO_Central"/>
</dbReference>
<dbReference type="KEGG" id="mtr:11423382"/>
<accession>G7KA87</accession>
<dbReference type="PROSITE" id="PS50090">
    <property type="entry name" value="MYB_LIKE"/>
    <property type="match status" value="2"/>
</dbReference>
<evidence type="ECO:0000256" key="1">
    <source>
        <dbReference type="ARBA" id="ARBA00004123"/>
    </source>
</evidence>
<dbReference type="InterPro" id="IPR017930">
    <property type="entry name" value="Myb_dom"/>
</dbReference>
<keyword evidence="4 9" id="KW-0238">DNA-binding</keyword>
<dbReference type="FunFam" id="1.10.10.60:FF:000001">
    <property type="entry name" value="MYB-related transcription factor"/>
    <property type="match status" value="1"/>
</dbReference>
<evidence type="ECO:0000256" key="3">
    <source>
        <dbReference type="ARBA" id="ARBA00023015"/>
    </source>
</evidence>
<evidence type="ECO:0000256" key="6">
    <source>
        <dbReference type="ARBA" id="ARBA00023242"/>
    </source>
</evidence>
<dbReference type="InterPro" id="IPR001005">
    <property type="entry name" value="SANT/Myb"/>
</dbReference>
<gene>
    <name evidence="10" type="primary">11423382</name>
    <name evidence="9" type="ordered locus">MTR_5g062790</name>
</gene>
<evidence type="ECO:0000256" key="5">
    <source>
        <dbReference type="ARBA" id="ARBA00023163"/>
    </source>
</evidence>
<proteinExistence type="predicted"/>
<feature type="domain" description="Myb-like" evidence="7">
    <location>
        <begin position="6"/>
        <end position="58"/>
    </location>
</feature>
<dbReference type="PANTHER" id="PTHR47995">
    <property type="entry name" value="TRANSCRIPTION FACTOR MYB33-RELATED"/>
    <property type="match status" value="1"/>
</dbReference>
<feature type="domain" description="HTH myb-type" evidence="8">
    <location>
        <begin position="6"/>
        <end position="62"/>
    </location>
</feature>
<dbReference type="HOGENOM" id="CLU_066964_0_0_1"/>
<keyword evidence="3" id="KW-0805">Transcription regulation</keyword>
<evidence type="ECO:0000256" key="4">
    <source>
        <dbReference type="ARBA" id="ARBA00023125"/>
    </source>
</evidence>
<keyword evidence="5" id="KW-0804">Transcription</keyword>
<evidence type="ECO:0000313" key="11">
    <source>
        <dbReference type="Proteomes" id="UP000002051"/>
    </source>
</evidence>
<organism evidence="9 11">
    <name type="scientific">Medicago truncatula</name>
    <name type="common">Barrel medic</name>
    <name type="synonym">Medicago tribuloides</name>
    <dbReference type="NCBI Taxonomy" id="3880"/>
    <lineage>
        <taxon>Eukaryota</taxon>
        <taxon>Viridiplantae</taxon>
        <taxon>Streptophyta</taxon>
        <taxon>Embryophyta</taxon>
        <taxon>Tracheophyta</taxon>
        <taxon>Spermatophyta</taxon>
        <taxon>Magnoliopsida</taxon>
        <taxon>eudicotyledons</taxon>
        <taxon>Gunneridae</taxon>
        <taxon>Pentapetalae</taxon>
        <taxon>rosids</taxon>
        <taxon>fabids</taxon>
        <taxon>Fabales</taxon>
        <taxon>Fabaceae</taxon>
        <taxon>Papilionoideae</taxon>
        <taxon>50 kb inversion clade</taxon>
        <taxon>NPAAA clade</taxon>
        <taxon>Hologalegina</taxon>
        <taxon>IRL clade</taxon>
        <taxon>Trifolieae</taxon>
        <taxon>Medicago</taxon>
    </lineage>
</organism>
<protein>
    <submittedName>
        <fullName evidence="9">Myb DNA-binding domain protein</fullName>
    </submittedName>
</protein>
<reference evidence="9 11" key="1">
    <citation type="journal article" date="2011" name="Nature">
        <title>The Medicago genome provides insight into the evolution of rhizobial symbioses.</title>
        <authorList>
            <person name="Young N.D."/>
            <person name="Debelle F."/>
            <person name="Oldroyd G.E."/>
            <person name="Geurts R."/>
            <person name="Cannon S.B."/>
            <person name="Udvardi M.K."/>
            <person name="Benedito V.A."/>
            <person name="Mayer K.F."/>
            <person name="Gouzy J."/>
            <person name="Schoof H."/>
            <person name="Van de Peer Y."/>
            <person name="Proost S."/>
            <person name="Cook D.R."/>
            <person name="Meyers B.C."/>
            <person name="Spannagl M."/>
            <person name="Cheung F."/>
            <person name="De Mita S."/>
            <person name="Krishnakumar V."/>
            <person name="Gundlach H."/>
            <person name="Zhou S."/>
            <person name="Mudge J."/>
            <person name="Bharti A.K."/>
            <person name="Murray J.D."/>
            <person name="Naoumkina M.A."/>
            <person name="Rosen B."/>
            <person name="Silverstein K.A."/>
            <person name="Tang H."/>
            <person name="Rombauts S."/>
            <person name="Zhao P.X."/>
            <person name="Zhou P."/>
            <person name="Barbe V."/>
            <person name="Bardou P."/>
            <person name="Bechner M."/>
            <person name="Bellec A."/>
            <person name="Berger A."/>
            <person name="Berges H."/>
            <person name="Bidwell S."/>
            <person name="Bisseling T."/>
            <person name="Choisne N."/>
            <person name="Couloux A."/>
            <person name="Denny R."/>
            <person name="Deshpande S."/>
            <person name="Dai X."/>
            <person name="Doyle J.J."/>
            <person name="Dudez A.M."/>
            <person name="Farmer A.D."/>
            <person name="Fouteau S."/>
            <person name="Franken C."/>
            <person name="Gibelin C."/>
            <person name="Gish J."/>
            <person name="Goldstein S."/>
            <person name="Gonzalez A.J."/>
            <person name="Green P.J."/>
            <person name="Hallab A."/>
            <person name="Hartog M."/>
            <person name="Hua A."/>
            <person name="Humphray S.J."/>
            <person name="Jeong D.H."/>
            <person name="Jing Y."/>
            <person name="Jocker A."/>
            <person name="Kenton S.M."/>
            <person name="Kim D.J."/>
            <person name="Klee K."/>
            <person name="Lai H."/>
            <person name="Lang C."/>
            <person name="Lin S."/>
            <person name="Macmil S.L."/>
            <person name="Magdelenat G."/>
            <person name="Matthews L."/>
            <person name="McCorrison J."/>
            <person name="Monaghan E.L."/>
            <person name="Mun J.H."/>
            <person name="Najar F.Z."/>
            <person name="Nicholson C."/>
            <person name="Noirot C."/>
            <person name="O'Bleness M."/>
            <person name="Paule C.R."/>
            <person name="Poulain J."/>
            <person name="Prion F."/>
            <person name="Qin B."/>
            <person name="Qu C."/>
            <person name="Retzel E.F."/>
            <person name="Riddle C."/>
            <person name="Sallet E."/>
            <person name="Samain S."/>
            <person name="Samson N."/>
            <person name="Sanders I."/>
            <person name="Saurat O."/>
            <person name="Scarpelli C."/>
            <person name="Schiex T."/>
            <person name="Segurens B."/>
            <person name="Severin A.J."/>
            <person name="Sherrier D.J."/>
            <person name="Shi R."/>
            <person name="Sims S."/>
            <person name="Singer S.R."/>
            <person name="Sinharoy S."/>
            <person name="Sterck L."/>
            <person name="Viollet A."/>
            <person name="Wang B.B."/>
            <person name="Wang K."/>
            <person name="Wang M."/>
            <person name="Wang X."/>
            <person name="Warfsmann J."/>
            <person name="Weissenbach J."/>
            <person name="White D.D."/>
            <person name="White J.D."/>
            <person name="Wiley G.B."/>
            <person name="Wincker P."/>
            <person name="Xing Y."/>
            <person name="Yang L."/>
            <person name="Yao Z."/>
            <person name="Ying F."/>
            <person name="Zhai J."/>
            <person name="Zhou L."/>
            <person name="Zuber A."/>
            <person name="Denarie J."/>
            <person name="Dixon R.A."/>
            <person name="May G.D."/>
            <person name="Schwartz D.C."/>
            <person name="Rogers J."/>
            <person name="Quetier F."/>
            <person name="Town C.D."/>
            <person name="Roe B.A."/>
        </authorList>
    </citation>
    <scope>NUCLEOTIDE SEQUENCE [LARGE SCALE GENOMIC DNA]</scope>
    <source>
        <strain evidence="9">A17</strain>
        <strain evidence="10 11">cv. Jemalong A17</strain>
    </source>
</reference>
<dbReference type="Pfam" id="PF00249">
    <property type="entry name" value="Myb_DNA-binding"/>
    <property type="match status" value="2"/>
</dbReference>
<dbReference type="eggNOG" id="KOG0048">
    <property type="taxonomic scope" value="Eukaryota"/>
</dbReference>
<comment type="subcellular location">
    <subcellularLocation>
        <location evidence="1">Nucleus</location>
    </subcellularLocation>
</comment>
<evidence type="ECO:0000256" key="2">
    <source>
        <dbReference type="ARBA" id="ARBA00022737"/>
    </source>
</evidence>
<dbReference type="AlphaFoldDB" id="G7KA87"/>
<evidence type="ECO:0000313" key="10">
    <source>
        <dbReference type="EnsemblPlants" id="AES97989"/>
    </source>
</evidence>
<dbReference type="CDD" id="cd00167">
    <property type="entry name" value="SANT"/>
    <property type="match status" value="2"/>
</dbReference>
<dbReference type="InterPro" id="IPR009057">
    <property type="entry name" value="Homeodomain-like_sf"/>
</dbReference>
<evidence type="ECO:0000313" key="9">
    <source>
        <dbReference type="EMBL" id="AES97989.1"/>
    </source>
</evidence>
<sequence>MSSSSSVDTKKGTWSKEEDEILKAYVENHGTRNWNEVSKNAGLIRCGKSCRLRWYNHLQPDVKKGPFSEEEETKVFVFYKKYGEFKWSKLAEELPGRSDNDIKNFWNARKRKLERRGLSPFPDNMELDDELNSSQQIEDSQEDEFHIPQLKFRKYPSIFDEINEKLLDVPNMFYNNIVGSTSTLIDRGSIIGTSYIPMAPPPPCSYLPPPMETQYHGDFMDPDFWLHNSSLDNDDARRVYLSETNFVDEKGKKPISLEDDVEANLLDDFMDPFLCIDFSNLEDDVEAGGRLFDNDDNRNLHDTI</sequence>
<dbReference type="GO" id="GO:0006355">
    <property type="term" value="P:regulation of DNA-templated transcription"/>
    <property type="evidence" value="ECO:0000318"/>
    <property type="project" value="GO_Central"/>
</dbReference>
<reference evidence="9 11" key="2">
    <citation type="journal article" date="2014" name="BMC Genomics">
        <title>An improved genome release (version Mt4.0) for the model legume Medicago truncatula.</title>
        <authorList>
            <person name="Tang H."/>
            <person name="Krishnakumar V."/>
            <person name="Bidwell S."/>
            <person name="Rosen B."/>
            <person name="Chan A."/>
            <person name="Zhou S."/>
            <person name="Gentzbittel L."/>
            <person name="Childs K.L."/>
            <person name="Yandell M."/>
            <person name="Gundlach H."/>
            <person name="Mayer K.F."/>
            <person name="Schwartz D.C."/>
            <person name="Town C.D."/>
        </authorList>
    </citation>
    <scope>GENOME REANNOTATION</scope>
    <source>
        <strain evidence="10 11">cv. Jemalong A17</strain>
    </source>
</reference>
<dbReference type="SUPFAM" id="SSF46689">
    <property type="entry name" value="Homeodomain-like"/>
    <property type="match status" value="1"/>
</dbReference>
<dbReference type="PANTHER" id="PTHR47995:SF18">
    <property type="entry name" value="TRANSCRIPTION FACTOR MYB65"/>
    <property type="match status" value="1"/>
</dbReference>
<feature type="domain" description="HTH myb-type" evidence="8">
    <location>
        <begin position="63"/>
        <end position="114"/>
    </location>
</feature>
<dbReference type="PROSITE" id="PS51294">
    <property type="entry name" value="HTH_MYB"/>
    <property type="match status" value="2"/>
</dbReference>
<dbReference type="GO" id="GO:0003677">
    <property type="term" value="F:DNA binding"/>
    <property type="evidence" value="ECO:0007669"/>
    <property type="project" value="UniProtKB-KW"/>
</dbReference>
<evidence type="ECO:0000259" key="8">
    <source>
        <dbReference type="PROSITE" id="PS51294"/>
    </source>
</evidence>
<keyword evidence="11" id="KW-1185">Reference proteome</keyword>
<dbReference type="EMBL" id="CM001221">
    <property type="protein sequence ID" value="AES97989.1"/>
    <property type="molecule type" value="Genomic_DNA"/>
</dbReference>
<reference evidence="10" key="3">
    <citation type="submission" date="2015-04" db="UniProtKB">
        <authorList>
            <consortium name="EnsemblPlants"/>
        </authorList>
    </citation>
    <scope>IDENTIFICATION</scope>
    <source>
        <strain evidence="10">cv. Jemalong A17</strain>
    </source>
</reference>
<dbReference type="Gene3D" id="1.10.10.60">
    <property type="entry name" value="Homeodomain-like"/>
    <property type="match status" value="2"/>
</dbReference>
<name>G7KA87_MEDTR</name>
<keyword evidence="6" id="KW-0539">Nucleus</keyword>
<feature type="domain" description="Myb-like" evidence="7">
    <location>
        <begin position="59"/>
        <end position="110"/>
    </location>
</feature>
<dbReference type="EnsemblPlants" id="AES97989">
    <property type="protein sequence ID" value="AES97989"/>
    <property type="gene ID" value="MTR_5g062790"/>
</dbReference>
<dbReference type="SMART" id="SM00717">
    <property type="entry name" value="SANT"/>
    <property type="match status" value="2"/>
</dbReference>
<dbReference type="PaxDb" id="3880-AES97989"/>
<keyword evidence="2" id="KW-0677">Repeat</keyword>
<dbReference type="GO" id="GO:0003700">
    <property type="term" value="F:DNA-binding transcription factor activity"/>
    <property type="evidence" value="ECO:0000318"/>
    <property type="project" value="GO_Central"/>
</dbReference>
<dbReference type="Proteomes" id="UP000002051">
    <property type="component" value="Chromosome 5"/>
</dbReference>
<dbReference type="OrthoDB" id="2143914at2759"/>